<accession>A0A1X2GXS4</accession>
<evidence type="ECO:0000256" key="1">
    <source>
        <dbReference type="ARBA" id="ARBA00022553"/>
    </source>
</evidence>
<dbReference type="PANTHER" id="PTHR31941">
    <property type="entry name" value="CYTOSKELETAL SIGNALING PROTEIN SLM1"/>
    <property type="match status" value="1"/>
</dbReference>
<feature type="signal peptide" evidence="3">
    <location>
        <begin position="1"/>
        <end position="25"/>
    </location>
</feature>
<keyword evidence="1" id="KW-0597">Phosphoprotein</keyword>
<dbReference type="PANTHER" id="PTHR31941:SF1">
    <property type="entry name" value="CYTOSKELETAL SIGNALING PROTEIN SLM1"/>
    <property type="match status" value="1"/>
</dbReference>
<dbReference type="Pfam" id="PF20399">
    <property type="entry name" value="PH_20"/>
    <property type="match status" value="1"/>
</dbReference>
<feature type="compositionally biased region" description="Low complexity" evidence="2">
    <location>
        <begin position="653"/>
        <end position="664"/>
    </location>
</feature>
<evidence type="ECO:0000313" key="6">
    <source>
        <dbReference type="Proteomes" id="UP000242146"/>
    </source>
</evidence>
<dbReference type="SUPFAM" id="SSF50729">
    <property type="entry name" value="PH domain-like"/>
    <property type="match status" value="1"/>
</dbReference>
<dbReference type="InterPro" id="IPR011993">
    <property type="entry name" value="PH-like_dom_sf"/>
</dbReference>
<dbReference type="STRING" id="101127.A0A1X2GXS4"/>
<dbReference type="PROSITE" id="PS50003">
    <property type="entry name" value="PH_DOMAIN"/>
    <property type="match status" value="1"/>
</dbReference>
<evidence type="ECO:0000259" key="4">
    <source>
        <dbReference type="PROSITE" id="PS50003"/>
    </source>
</evidence>
<organism evidence="5 6">
    <name type="scientific">Hesseltinella vesiculosa</name>
    <dbReference type="NCBI Taxonomy" id="101127"/>
    <lineage>
        <taxon>Eukaryota</taxon>
        <taxon>Fungi</taxon>
        <taxon>Fungi incertae sedis</taxon>
        <taxon>Mucoromycota</taxon>
        <taxon>Mucoromycotina</taxon>
        <taxon>Mucoromycetes</taxon>
        <taxon>Mucorales</taxon>
        <taxon>Cunninghamellaceae</taxon>
        <taxon>Hesseltinella</taxon>
    </lineage>
</organism>
<evidence type="ECO:0000256" key="3">
    <source>
        <dbReference type="SAM" id="SignalP"/>
    </source>
</evidence>
<feature type="chain" id="PRO_5012959345" description="PH domain-containing protein" evidence="3">
    <location>
        <begin position="26"/>
        <end position="970"/>
    </location>
</feature>
<dbReference type="Gene3D" id="2.30.29.30">
    <property type="entry name" value="Pleckstrin-homology domain (PH domain)/Phosphotyrosine-binding domain (PTB)"/>
    <property type="match status" value="1"/>
</dbReference>
<feature type="domain" description="PH" evidence="4">
    <location>
        <begin position="522"/>
        <end position="615"/>
    </location>
</feature>
<dbReference type="InterPro" id="IPR046869">
    <property type="entry name" value="SLM1/RGC1-like_PH"/>
</dbReference>
<feature type="compositionally biased region" description="Low complexity" evidence="2">
    <location>
        <begin position="726"/>
        <end position="736"/>
    </location>
</feature>
<feature type="compositionally biased region" description="Low complexity" evidence="2">
    <location>
        <begin position="166"/>
        <end position="185"/>
    </location>
</feature>
<comment type="caution">
    <text evidence="5">The sequence shown here is derived from an EMBL/GenBank/DDBJ whole genome shotgun (WGS) entry which is preliminary data.</text>
</comment>
<sequence>MSCSYFCFFFWSGCRFLFFLSVTHIKPNSNKNKSSKKNIRTLPENATFTTMAKTKNAIPPPRPAKSRLRKVSSSSLLKHLNQQSSSMASQPPVIVLGDANQGDLQTHLGQLPPVELLNAPAYRRRTISVPTSSDRPKVNRSSIELHRPPIPSTSTDTQRPVSYFPPSLTRKPSSSASSTSSSSSAKNHRSSQNILPVRSQSTMTRKSNVSLTTSNEKPAAPQHQRRLSRVSLQRPPPSTIATTVARSAGAGRLSTMLALNRATVILERLARWHTFLKAVAHWLEDVSKQALLMARGYSSHRQLFQAELAPNQIPAVSTILTGLRMVTLQAADTQQAFADALVQTHLPAIIALKNQCKEMMRVLRTDPRLLVDELLRRAAHTKKAMDYLQKVCQDANADHPTCDPWLANLYVLRHLKREVEEENRLRALMAPIQRETALFEAKVLQCLKPAIRLVSEHLAPSVWDGSIDEEAAPFQMLMDRLMPDAEWDLFARQEAKELVDEDHVIKDYLNIYYPNKLHPKVVTLKTGTMERLIPGIRTRFAERAYVLTQGGFLHQFKPDDMQEPERSLYLPRSTIRNVDDCTLEIRLGSGKTYVIKASSTAVLAEWMPALSDMALGQLALQLPRPPRRLPDSVIIAAQSRTSLALSLSKSPAASTSSLPAQASQVSLSSAPQEKHLVTDEHQPQQDTAIEPLSPPTPPPSSLSQSTAEPAVDLLKPSEQQEDVSHLTLPTPSTSSSIQHSRPSSLSEQSGHIVQQDQAAMASYSSSSVALPIPTPSSSSTEPANQDGDAITNDSTDTILALPSSASRSSPALQPSVDTRAEDQWPAPSEPAEPIVSPSQYPPTLEQLQLQRQIHGEEGTVVDDDDSSSTFSGHSMSTVTTSRYSTLPTTSNQNYTTDPETSSIFTDYEDAVSHLSSHRLSTVSTQFDDAASSLYFSSQSTRASTLSFDSALSHDSLIDLQAEPLVIPHHD</sequence>
<dbReference type="OrthoDB" id="2264563at2759"/>
<feature type="region of interest" description="Disordered" evidence="2">
    <location>
        <begin position="859"/>
        <end position="899"/>
    </location>
</feature>
<keyword evidence="6" id="KW-1185">Reference proteome</keyword>
<feature type="region of interest" description="Disordered" evidence="2">
    <location>
        <begin position="127"/>
        <end position="237"/>
    </location>
</feature>
<protein>
    <recommendedName>
        <fullName evidence="4">PH domain-containing protein</fullName>
    </recommendedName>
</protein>
<dbReference type="Proteomes" id="UP000242146">
    <property type="component" value="Unassembled WGS sequence"/>
</dbReference>
<evidence type="ECO:0000256" key="2">
    <source>
        <dbReference type="SAM" id="MobiDB-lite"/>
    </source>
</evidence>
<dbReference type="InterPro" id="IPR001849">
    <property type="entry name" value="PH_domain"/>
</dbReference>
<dbReference type="Pfam" id="PF20400">
    <property type="entry name" value="BAR_4"/>
    <property type="match status" value="1"/>
</dbReference>
<name>A0A1X2GXS4_9FUNG</name>
<dbReference type="InterPro" id="IPR046868">
    <property type="entry name" value="BAR_4"/>
</dbReference>
<feature type="region of interest" description="Disordered" evidence="2">
    <location>
        <begin position="653"/>
        <end position="840"/>
    </location>
</feature>
<dbReference type="AlphaFoldDB" id="A0A1X2GXS4"/>
<gene>
    <name evidence="5" type="ORF">DM01DRAFT_1403310</name>
</gene>
<evidence type="ECO:0000313" key="5">
    <source>
        <dbReference type="EMBL" id="ORX62886.1"/>
    </source>
</evidence>
<proteinExistence type="predicted"/>
<feature type="compositionally biased region" description="Low complexity" evidence="2">
    <location>
        <begin position="799"/>
        <end position="815"/>
    </location>
</feature>
<keyword evidence="3" id="KW-0732">Signal</keyword>
<reference evidence="5 6" key="1">
    <citation type="submission" date="2016-07" db="EMBL/GenBank/DDBJ databases">
        <title>Pervasive Adenine N6-methylation of Active Genes in Fungi.</title>
        <authorList>
            <consortium name="DOE Joint Genome Institute"/>
            <person name="Mondo S.J."/>
            <person name="Dannebaum R.O."/>
            <person name="Kuo R.C."/>
            <person name="Labutti K."/>
            <person name="Haridas S."/>
            <person name="Kuo A."/>
            <person name="Salamov A."/>
            <person name="Ahrendt S.R."/>
            <person name="Lipzen A."/>
            <person name="Sullivan W."/>
            <person name="Andreopoulos W.B."/>
            <person name="Clum A."/>
            <person name="Lindquist E."/>
            <person name="Daum C."/>
            <person name="Ramamoorthy G.K."/>
            <person name="Gryganskyi A."/>
            <person name="Culley D."/>
            <person name="Magnuson J.K."/>
            <person name="James T.Y."/>
            <person name="O'Malley M.A."/>
            <person name="Stajich J.E."/>
            <person name="Spatafora J.W."/>
            <person name="Visel A."/>
            <person name="Grigoriev I.V."/>
        </authorList>
    </citation>
    <scope>NUCLEOTIDE SEQUENCE [LARGE SCALE GENOMIC DNA]</scope>
    <source>
        <strain evidence="5 6">NRRL 3301</strain>
    </source>
</reference>
<feature type="compositionally biased region" description="Polar residues" evidence="2">
    <location>
        <begin position="879"/>
        <end position="899"/>
    </location>
</feature>
<dbReference type="EMBL" id="MCGT01000001">
    <property type="protein sequence ID" value="ORX62886.1"/>
    <property type="molecule type" value="Genomic_DNA"/>
</dbReference>
<feature type="compositionally biased region" description="Low complexity" evidence="2">
    <location>
        <begin position="758"/>
        <end position="782"/>
    </location>
</feature>
<feature type="compositionally biased region" description="Polar residues" evidence="2">
    <location>
        <begin position="192"/>
        <end position="216"/>
    </location>
</feature>
<feature type="compositionally biased region" description="Basic and acidic residues" evidence="2">
    <location>
        <begin position="672"/>
        <end position="683"/>
    </location>
</feature>
<feature type="compositionally biased region" description="Low complexity" evidence="2">
    <location>
        <begin position="867"/>
        <end position="878"/>
    </location>
</feature>
<feature type="compositionally biased region" description="Polar residues" evidence="2">
    <location>
        <begin position="737"/>
        <end position="757"/>
    </location>
</feature>